<evidence type="ECO:0000256" key="1">
    <source>
        <dbReference type="SAM" id="MobiDB-lite"/>
    </source>
</evidence>
<feature type="compositionally biased region" description="Basic and acidic residues" evidence="1">
    <location>
        <begin position="21"/>
        <end position="32"/>
    </location>
</feature>
<sequence>MQNTHDDFLLRKKEYESLEKEKPFLEEQKEDNTDQVFSMPHQDNATKISSDWITINDPQVDECAKELMECFLKWKNKNYISKNWTFNEYPNCKEYYFSLVFGDLKSSETMKGIIEMMQMKYNHLLNIYKEINVQADCMEYD</sequence>
<name>A0A0D9QQT1_PLAFR</name>
<dbReference type="GeneID" id="24267635"/>
<evidence type="ECO:0000313" key="2">
    <source>
        <dbReference type="EMBL" id="KJP88046.1"/>
    </source>
</evidence>
<keyword evidence="3" id="KW-1185">Reference proteome</keyword>
<reference evidence="2 3" key="1">
    <citation type="submission" date="2014-03" db="EMBL/GenBank/DDBJ databases">
        <title>The Genome Sequence of Plasmodium fragile nilgiri.</title>
        <authorList>
            <consortium name="The Broad Institute Genomics Platform"/>
            <consortium name="The Broad Institute Genome Sequencing Center for Infectious Disease"/>
            <person name="Neafsey D."/>
            <person name="Duraisingh M."/>
            <person name="Young S.K."/>
            <person name="Zeng Q."/>
            <person name="Gargeya S."/>
            <person name="Abouelleil A."/>
            <person name="Alvarado L."/>
            <person name="Chapman S.B."/>
            <person name="Gainer-Dewar J."/>
            <person name="Goldberg J."/>
            <person name="Griggs A."/>
            <person name="Gujja S."/>
            <person name="Hansen M."/>
            <person name="Howarth C."/>
            <person name="Imamovic A."/>
            <person name="Larimer J."/>
            <person name="Pearson M."/>
            <person name="Poon T.W."/>
            <person name="Priest M."/>
            <person name="Roberts A."/>
            <person name="Saif S."/>
            <person name="Shea T."/>
            <person name="Sykes S."/>
            <person name="Wortman J."/>
            <person name="Nusbaum C."/>
            <person name="Birren B."/>
        </authorList>
    </citation>
    <scope>NUCLEOTIDE SEQUENCE [LARGE SCALE GENOMIC DNA]</scope>
    <source>
        <strain evidence="3">nilgiri</strain>
    </source>
</reference>
<protein>
    <submittedName>
        <fullName evidence="2">Uncharacterized protein</fullName>
    </submittedName>
</protein>
<dbReference type="RefSeq" id="XP_012335375.1">
    <property type="nucleotide sequence ID" value="XM_012479952.1"/>
</dbReference>
<feature type="region of interest" description="Disordered" evidence="1">
    <location>
        <begin position="21"/>
        <end position="40"/>
    </location>
</feature>
<evidence type="ECO:0000313" key="3">
    <source>
        <dbReference type="Proteomes" id="UP000054561"/>
    </source>
</evidence>
<dbReference type="Proteomes" id="UP000054561">
    <property type="component" value="Unassembled WGS sequence"/>
</dbReference>
<gene>
    <name evidence="2" type="ORF">AK88_02321</name>
</gene>
<proteinExistence type="predicted"/>
<accession>A0A0D9QQT1</accession>
<dbReference type="VEuPathDB" id="PlasmoDB:AK88_02321"/>
<organism evidence="2 3">
    <name type="scientific">Plasmodium fragile</name>
    <dbReference type="NCBI Taxonomy" id="5857"/>
    <lineage>
        <taxon>Eukaryota</taxon>
        <taxon>Sar</taxon>
        <taxon>Alveolata</taxon>
        <taxon>Apicomplexa</taxon>
        <taxon>Aconoidasida</taxon>
        <taxon>Haemosporida</taxon>
        <taxon>Plasmodiidae</taxon>
        <taxon>Plasmodium</taxon>
        <taxon>Plasmodium (Plasmodium)</taxon>
    </lineage>
</organism>
<dbReference type="AlphaFoldDB" id="A0A0D9QQT1"/>
<dbReference type="EMBL" id="KQ001666">
    <property type="protein sequence ID" value="KJP88046.1"/>
    <property type="molecule type" value="Genomic_DNA"/>
</dbReference>